<evidence type="ECO:0000313" key="2">
    <source>
        <dbReference type="EMBL" id="RNL75348.1"/>
    </source>
</evidence>
<accession>A0A3N0DI41</accession>
<evidence type="ECO:0000313" key="3">
    <source>
        <dbReference type="Proteomes" id="UP000277094"/>
    </source>
</evidence>
<feature type="region of interest" description="Disordered" evidence="1">
    <location>
        <begin position="137"/>
        <end position="218"/>
    </location>
</feature>
<evidence type="ECO:0000256" key="1">
    <source>
        <dbReference type="SAM" id="MobiDB-lite"/>
    </source>
</evidence>
<gene>
    <name evidence="2" type="ORF">EFL95_18165</name>
</gene>
<comment type="caution">
    <text evidence="2">The sequence shown here is derived from an EMBL/GenBank/DDBJ whole genome shotgun (WGS) entry which is preliminary data.</text>
</comment>
<reference evidence="2 3" key="1">
    <citation type="submission" date="2018-11" db="EMBL/GenBank/DDBJ databases">
        <authorList>
            <person name="Li F."/>
        </authorList>
    </citation>
    <scope>NUCLEOTIDE SEQUENCE [LARGE SCALE GENOMIC DNA]</scope>
    <source>
        <strain evidence="2 3">KIS18-7</strain>
    </source>
</reference>
<dbReference type="RefSeq" id="WP_123235533.1">
    <property type="nucleotide sequence ID" value="NZ_RJSG01000006.1"/>
</dbReference>
<protein>
    <submittedName>
        <fullName evidence="2">Uncharacterized protein</fullName>
    </submittedName>
</protein>
<dbReference type="EMBL" id="RJSG01000006">
    <property type="protein sequence ID" value="RNL75348.1"/>
    <property type="molecule type" value="Genomic_DNA"/>
</dbReference>
<sequence length="218" mass="23239">MSRTKKAHRLIDQAAGQATTLVDHAAVQANALVDQVAPLAEAARERVVTEYVPQARKAGRKARKQMMEQYVPQARASLDDAREAVAAAAATAAAKSPVGPKPKKKRGRTVLKIAVLAGVGTALGQWLRNRNVSPVSMYEAPEPTGNRVPPQPGPDLDLDVDPVPPGAVGEHDPEPEDLSRLEGEAPITPATTTEFPDDSLSSFFSDAMDEPAKGSRRR</sequence>
<proteinExistence type="predicted"/>
<name>A0A3N0DI41_9ACTN</name>
<feature type="compositionally biased region" description="Basic and acidic residues" evidence="1">
    <location>
        <begin position="169"/>
        <end position="183"/>
    </location>
</feature>
<organism evidence="2 3">
    <name type="scientific">Nocardioides marmorisolisilvae</name>
    <dbReference type="NCBI Taxonomy" id="1542737"/>
    <lineage>
        <taxon>Bacteria</taxon>
        <taxon>Bacillati</taxon>
        <taxon>Actinomycetota</taxon>
        <taxon>Actinomycetes</taxon>
        <taxon>Propionibacteriales</taxon>
        <taxon>Nocardioidaceae</taxon>
        <taxon>Nocardioides</taxon>
    </lineage>
</organism>
<dbReference type="Proteomes" id="UP000277094">
    <property type="component" value="Unassembled WGS sequence"/>
</dbReference>
<keyword evidence="3" id="KW-1185">Reference proteome</keyword>
<dbReference type="AlphaFoldDB" id="A0A3N0DI41"/>